<dbReference type="InterPro" id="IPR027417">
    <property type="entry name" value="P-loop_NTPase"/>
</dbReference>
<dbReference type="GO" id="GO:0006355">
    <property type="term" value="P:regulation of DNA-templated transcription"/>
    <property type="evidence" value="ECO:0007669"/>
    <property type="project" value="InterPro"/>
</dbReference>
<dbReference type="EMBL" id="JACHET010000001">
    <property type="protein sequence ID" value="MBB6184589.1"/>
    <property type="molecule type" value="Genomic_DNA"/>
</dbReference>
<dbReference type="PANTHER" id="PTHR32071">
    <property type="entry name" value="TRANSCRIPTIONAL REGULATORY PROTEIN"/>
    <property type="match status" value="1"/>
</dbReference>
<dbReference type="PANTHER" id="PTHR32071:SF77">
    <property type="entry name" value="TRANSCRIPTIONAL REGULATORY PROTEIN"/>
    <property type="match status" value="1"/>
</dbReference>
<dbReference type="InterPro" id="IPR003593">
    <property type="entry name" value="AAA+_ATPase"/>
</dbReference>
<evidence type="ECO:0000256" key="1">
    <source>
        <dbReference type="ARBA" id="ARBA00022741"/>
    </source>
</evidence>
<dbReference type="Gene3D" id="1.10.8.60">
    <property type="match status" value="1"/>
</dbReference>
<dbReference type="InterPro" id="IPR009057">
    <property type="entry name" value="Homeodomain-like_sf"/>
</dbReference>
<dbReference type="CDD" id="cd00130">
    <property type="entry name" value="PAS"/>
    <property type="match status" value="1"/>
</dbReference>
<dbReference type="SUPFAM" id="SSF46689">
    <property type="entry name" value="Homeodomain-like"/>
    <property type="match status" value="1"/>
</dbReference>
<dbReference type="SUPFAM" id="SSF55781">
    <property type="entry name" value="GAF domain-like"/>
    <property type="match status" value="1"/>
</dbReference>
<reference evidence="9 11" key="2">
    <citation type="submission" date="2020-08" db="EMBL/GenBank/DDBJ databases">
        <title>Genomic Encyclopedia of Type Strains, Phase IV (KMG-IV): sequencing the most valuable type-strain genomes for metagenomic binning, comparative biology and taxonomic classification.</title>
        <authorList>
            <person name="Goeker M."/>
        </authorList>
    </citation>
    <scope>NUCLEOTIDE SEQUENCE [LARGE SCALE GENOMIC DNA]</scope>
    <source>
        <strain evidence="9 11">DSM 107085</strain>
    </source>
</reference>
<keyword evidence="4" id="KW-0238">DNA-binding</keyword>
<dbReference type="InterPro" id="IPR002078">
    <property type="entry name" value="Sigma_54_int"/>
</dbReference>
<dbReference type="FunFam" id="3.40.50.300:FF:000006">
    <property type="entry name" value="DNA-binding transcriptional regulator NtrC"/>
    <property type="match status" value="1"/>
</dbReference>
<dbReference type="GO" id="GO:0043565">
    <property type="term" value="F:sequence-specific DNA binding"/>
    <property type="evidence" value="ECO:0007669"/>
    <property type="project" value="InterPro"/>
</dbReference>
<keyword evidence="10" id="KW-1185">Reference proteome</keyword>
<evidence type="ECO:0000313" key="10">
    <source>
        <dbReference type="Proteomes" id="UP000029708"/>
    </source>
</evidence>
<evidence type="ECO:0000259" key="7">
    <source>
        <dbReference type="PROSITE" id="PS50045"/>
    </source>
</evidence>
<dbReference type="InterPro" id="IPR000014">
    <property type="entry name" value="PAS"/>
</dbReference>
<keyword evidence="3" id="KW-0805">Transcription regulation</keyword>
<evidence type="ECO:0000256" key="4">
    <source>
        <dbReference type="ARBA" id="ARBA00023125"/>
    </source>
</evidence>
<dbReference type="OrthoDB" id="9804019at2"/>
<dbReference type="InterPro" id="IPR029016">
    <property type="entry name" value="GAF-like_dom_sf"/>
</dbReference>
<comment type="caution">
    <text evidence="8">The sequence shown here is derived from an EMBL/GenBank/DDBJ whole genome shotgun (WGS) entry which is preliminary data.</text>
</comment>
<dbReference type="PROSITE" id="PS00688">
    <property type="entry name" value="SIGMA54_INTERACT_3"/>
    <property type="match status" value="1"/>
</dbReference>
<dbReference type="Gene3D" id="3.30.450.40">
    <property type="match status" value="1"/>
</dbReference>
<dbReference type="Gene3D" id="3.40.50.300">
    <property type="entry name" value="P-loop containing nucleotide triphosphate hydrolases"/>
    <property type="match status" value="1"/>
</dbReference>
<dbReference type="Gene3D" id="1.10.10.60">
    <property type="entry name" value="Homeodomain-like"/>
    <property type="match status" value="1"/>
</dbReference>
<keyword evidence="5" id="KW-0804">Transcription</keyword>
<dbReference type="Pfam" id="PF02954">
    <property type="entry name" value="HTH_8"/>
    <property type="match status" value="1"/>
</dbReference>
<dbReference type="PROSITE" id="PS00676">
    <property type="entry name" value="SIGMA54_INTERACT_2"/>
    <property type="match status" value="1"/>
</dbReference>
<dbReference type="Pfam" id="PF00158">
    <property type="entry name" value="Sigma54_activat"/>
    <property type="match status" value="1"/>
</dbReference>
<dbReference type="Pfam" id="PF25601">
    <property type="entry name" value="AAA_lid_14"/>
    <property type="match status" value="1"/>
</dbReference>
<proteinExistence type="predicted"/>
<dbReference type="InterPro" id="IPR002197">
    <property type="entry name" value="HTH_Fis"/>
</dbReference>
<dbReference type="CDD" id="cd00009">
    <property type="entry name" value="AAA"/>
    <property type="match status" value="1"/>
</dbReference>
<evidence type="ECO:0000256" key="5">
    <source>
        <dbReference type="ARBA" id="ARBA00023163"/>
    </source>
</evidence>
<dbReference type="SUPFAM" id="SSF52540">
    <property type="entry name" value="P-loop containing nucleoside triphosphate hydrolases"/>
    <property type="match status" value="1"/>
</dbReference>
<gene>
    <name evidence="9" type="ORF">HNQ86_001934</name>
    <name evidence="8" type="ORF">LF63_0101485</name>
</gene>
<dbReference type="RefSeq" id="WP_043099156.1">
    <property type="nucleotide sequence ID" value="NZ_JACHET010000001.1"/>
</dbReference>
<dbReference type="SMART" id="SM00382">
    <property type="entry name" value="AAA"/>
    <property type="match status" value="1"/>
</dbReference>
<sequence>MSSIPSTTATSSRTASLLRARIGTTKVLPYVAKSWERCLHRYGIEPDADRDTAVLGAESLRERQQRFGSLLDVARAEMENLYEQITGSGYAVILSDADAVVLSAITDPNVKREFRQAGLWLGAIWSEDREGTNGLGTCIAEGGPVMVYRDEHFRRYNATLACSGAPIHDVDGSVLAVLDASSAHAVDARPVQRHTMALVSMSANLIARCHFLDSFNDAWVLRFHSRAEFVGLLHEALLAVDEEGIVVAANESAMVQLGISSRARLVGQPVSSIFPFEIETLRQRASEAPGTLWPIRDIAYGRRFFAVARAPAGHVPRSVAVAATPSQPDAPSPPPARRHVGSDPRMQRNLNCGRQLFGRRVPLLLQGATGTGKEAFAKALHRASAWAERPFVAVNCAAIPESLIESELFGYTRGAFTDAAREGHVGKIRQASGGTLFLDEIGDMPLALQTRLLRVLEEHEIVPLGGSKAIPVDLHVISATYHDLLHMVQDGRFREDLYYRLNGITLHLPPLSERTDKRELIDTLLREECGDEAVPDIDPAAMDLLLGYAWPGNIRQLRNTLRTAAALCQDQTITADLLPPEIVEGEHAAQAAQETATPLRDAERDALIRELERMHWNISRTAETLGISRNTLYRKIRKHEIVLPD</sequence>
<dbReference type="PRINTS" id="PR01590">
    <property type="entry name" value="HTHFIS"/>
</dbReference>
<evidence type="ECO:0000256" key="3">
    <source>
        <dbReference type="ARBA" id="ARBA00023015"/>
    </source>
</evidence>
<dbReference type="GO" id="GO:0005524">
    <property type="term" value="F:ATP binding"/>
    <property type="evidence" value="ECO:0007669"/>
    <property type="project" value="UniProtKB-KW"/>
</dbReference>
<dbReference type="InterPro" id="IPR025944">
    <property type="entry name" value="Sigma_54_int_dom_CS"/>
</dbReference>
<reference evidence="8 10" key="1">
    <citation type="submission" date="2014-09" db="EMBL/GenBank/DDBJ databases">
        <title>Xanthomonadaceae 3.5X direct submission.</title>
        <authorList>
            <person name="Fang T."/>
            <person name="Wang H."/>
        </authorList>
    </citation>
    <scope>NUCLEOTIDE SEQUENCE [LARGE SCALE GENOMIC DNA]</scope>
    <source>
        <strain evidence="8 10">3.5X</strain>
    </source>
</reference>
<protein>
    <submittedName>
        <fullName evidence="8">ATPase AAA</fullName>
    </submittedName>
    <submittedName>
        <fullName evidence="9">Transcriptional regulator of acetoin/glycerol metabolism</fullName>
    </submittedName>
</protein>
<evidence type="ECO:0000313" key="8">
    <source>
        <dbReference type="EMBL" id="KGI79045.1"/>
    </source>
</evidence>
<keyword evidence="2" id="KW-0067">ATP-binding</keyword>
<feature type="region of interest" description="Disordered" evidence="6">
    <location>
        <begin position="322"/>
        <end position="345"/>
    </location>
</feature>
<dbReference type="InterPro" id="IPR025943">
    <property type="entry name" value="Sigma_54_int_dom_ATP-bd_2"/>
</dbReference>
<dbReference type="Proteomes" id="UP000029708">
    <property type="component" value="Unassembled WGS sequence"/>
</dbReference>
<dbReference type="HOGENOM" id="CLU_000445_8_12_6"/>
<dbReference type="InterPro" id="IPR058031">
    <property type="entry name" value="AAA_lid_NorR"/>
</dbReference>
<evidence type="ECO:0000313" key="11">
    <source>
        <dbReference type="Proteomes" id="UP000560000"/>
    </source>
</evidence>
<accession>A0A099D196</accession>
<dbReference type="PROSITE" id="PS50045">
    <property type="entry name" value="SIGMA54_INTERACT_4"/>
    <property type="match status" value="1"/>
</dbReference>
<dbReference type="STRING" id="1543381.LF63_0101485"/>
<dbReference type="AlphaFoldDB" id="A0A099D196"/>
<evidence type="ECO:0000256" key="6">
    <source>
        <dbReference type="SAM" id="MobiDB-lite"/>
    </source>
</evidence>
<dbReference type="Proteomes" id="UP000560000">
    <property type="component" value="Unassembled WGS sequence"/>
</dbReference>
<dbReference type="EMBL" id="JROI01000004">
    <property type="protein sequence ID" value="KGI79045.1"/>
    <property type="molecule type" value="Genomic_DNA"/>
</dbReference>
<name>A0A099D196_9GAMM</name>
<organism evidence="8 10">
    <name type="scientific">Oleiagrimonas soli</name>
    <dbReference type="NCBI Taxonomy" id="1543381"/>
    <lineage>
        <taxon>Bacteria</taxon>
        <taxon>Pseudomonadati</taxon>
        <taxon>Pseudomonadota</taxon>
        <taxon>Gammaproteobacteria</taxon>
        <taxon>Lysobacterales</taxon>
        <taxon>Rhodanobacteraceae</taxon>
        <taxon>Oleiagrimonas</taxon>
    </lineage>
</organism>
<evidence type="ECO:0000313" key="9">
    <source>
        <dbReference type="EMBL" id="MBB6184589.1"/>
    </source>
</evidence>
<evidence type="ECO:0000256" key="2">
    <source>
        <dbReference type="ARBA" id="ARBA00022840"/>
    </source>
</evidence>
<feature type="domain" description="Sigma-54 factor interaction" evidence="7">
    <location>
        <begin position="339"/>
        <end position="566"/>
    </location>
</feature>
<keyword evidence="1" id="KW-0547">Nucleotide-binding</keyword>